<name>A0ABD3TR26_9LAMI</name>
<evidence type="ECO:0000313" key="2">
    <source>
        <dbReference type="Proteomes" id="UP001634393"/>
    </source>
</evidence>
<protein>
    <submittedName>
        <fullName evidence="1">Uncharacterized protein</fullName>
    </submittedName>
</protein>
<keyword evidence="2" id="KW-1185">Reference proteome</keyword>
<organism evidence="1 2">
    <name type="scientific">Penstemon smallii</name>
    <dbReference type="NCBI Taxonomy" id="265156"/>
    <lineage>
        <taxon>Eukaryota</taxon>
        <taxon>Viridiplantae</taxon>
        <taxon>Streptophyta</taxon>
        <taxon>Embryophyta</taxon>
        <taxon>Tracheophyta</taxon>
        <taxon>Spermatophyta</taxon>
        <taxon>Magnoliopsida</taxon>
        <taxon>eudicotyledons</taxon>
        <taxon>Gunneridae</taxon>
        <taxon>Pentapetalae</taxon>
        <taxon>asterids</taxon>
        <taxon>lamiids</taxon>
        <taxon>Lamiales</taxon>
        <taxon>Plantaginaceae</taxon>
        <taxon>Cheloneae</taxon>
        <taxon>Penstemon</taxon>
    </lineage>
</organism>
<accession>A0ABD3TR26</accession>
<reference evidence="1 2" key="1">
    <citation type="submission" date="2024-12" db="EMBL/GenBank/DDBJ databases">
        <title>The unique morphological basis and parallel evolutionary history of personate flowers in Penstemon.</title>
        <authorList>
            <person name="Depatie T.H."/>
            <person name="Wessinger C.A."/>
        </authorList>
    </citation>
    <scope>NUCLEOTIDE SEQUENCE [LARGE SCALE GENOMIC DNA]</scope>
    <source>
        <strain evidence="1">WTNN_2</strain>
        <tissue evidence="1">Leaf</tissue>
    </source>
</reference>
<dbReference type="Proteomes" id="UP001634393">
    <property type="component" value="Unassembled WGS sequence"/>
</dbReference>
<proteinExistence type="predicted"/>
<sequence>MELPLMWFSSSSSNFSFENCTSASELFLPITIMGLKDNASPVCSASLDVDSILGLSTLSFGGCLGERKGIVIGGVQGCDGVSSLAVGVSICKVGLSKDSNSSLIFSSAPIKSFTFPSSFLTGLCRNHGGCNLNKNSLGLILLLEMKP</sequence>
<dbReference type="EMBL" id="JBJXBP010000003">
    <property type="protein sequence ID" value="KAL3839586.1"/>
    <property type="molecule type" value="Genomic_DNA"/>
</dbReference>
<gene>
    <name evidence="1" type="ORF">ACJIZ3_024177</name>
</gene>
<evidence type="ECO:0000313" key="1">
    <source>
        <dbReference type="EMBL" id="KAL3839586.1"/>
    </source>
</evidence>
<dbReference type="AlphaFoldDB" id="A0ABD3TR26"/>
<comment type="caution">
    <text evidence="1">The sequence shown here is derived from an EMBL/GenBank/DDBJ whole genome shotgun (WGS) entry which is preliminary data.</text>
</comment>